<dbReference type="Proteomes" id="UP001215598">
    <property type="component" value="Unassembled WGS sequence"/>
</dbReference>
<evidence type="ECO:0000313" key="2">
    <source>
        <dbReference type="Proteomes" id="UP001215598"/>
    </source>
</evidence>
<feature type="non-terminal residue" evidence="1">
    <location>
        <position position="92"/>
    </location>
</feature>
<proteinExistence type="predicted"/>
<reference evidence="1" key="1">
    <citation type="submission" date="2023-03" db="EMBL/GenBank/DDBJ databases">
        <title>Massive genome expansion in bonnet fungi (Mycena s.s.) driven by repeated elements and novel gene families across ecological guilds.</title>
        <authorList>
            <consortium name="Lawrence Berkeley National Laboratory"/>
            <person name="Harder C.B."/>
            <person name="Miyauchi S."/>
            <person name="Viragh M."/>
            <person name="Kuo A."/>
            <person name="Thoen E."/>
            <person name="Andreopoulos B."/>
            <person name="Lu D."/>
            <person name="Skrede I."/>
            <person name="Drula E."/>
            <person name="Henrissat B."/>
            <person name="Morin E."/>
            <person name="Kohler A."/>
            <person name="Barry K."/>
            <person name="LaButti K."/>
            <person name="Morin E."/>
            <person name="Salamov A."/>
            <person name="Lipzen A."/>
            <person name="Mereny Z."/>
            <person name="Hegedus B."/>
            <person name="Baldrian P."/>
            <person name="Stursova M."/>
            <person name="Weitz H."/>
            <person name="Taylor A."/>
            <person name="Grigoriev I.V."/>
            <person name="Nagy L.G."/>
            <person name="Martin F."/>
            <person name="Kauserud H."/>
        </authorList>
    </citation>
    <scope>NUCLEOTIDE SEQUENCE</scope>
    <source>
        <strain evidence="1">CBHHK182m</strain>
    </source>
</reference>
<organism evidence="1 2">
    <name type="scientific">Mycena metata</name>
    <dbReference type="NCBI Taxonomy" id="1033252"/>
    <lineage>
        <taxon>Eukaryota</taxon>
        <taxon>Fungi</taxon>
        <taxon>Dikarya</taxon>
        <taxon>Basidiomycota</taxon>
        <taxon>Agaricomycotina</taxon>
        <taxon>Agaricomycetes</taxon>
        <taxon>Agaricomycetidae</taxon>
        <taxon>Agaricales</taxon>
        <taxon>Marasmiineae</taxon>
        <taxon>Mycenaceae</taxon>
        <taxon>Mycena</taxon>
    </lineage>
</organism>
<gene>
    <name evidence="1" type="ORF">B0H16DRAFT_1559982</name>
</gene>
<name>A0AAD7IM33_9AGAR</name>
<dbReference type="EMBL" id="JARKIB010000087">
    <property type="protein sequence ID" value="KAJ7744386.1"/>
    <property type="molecule type" value="Genomic_DNA"/>
</dbReference>
<protein>
    <submittedName>
        <fullName evidence="1">Uncharacterized protein</fullName>
    </submittedName>
</protein>
<accession>A0AAD7IM33</accession>
<evidence type="ECO:0000313" key="1">
    <source>
        <dbReference type="EMBL" id="KAJ7744386.1"/>
    </source>
</evidence>
<dbReference type="AlphaFoldDB" id="A0AAD7IM33"/>
<keyword evidence="2" id="KW-1185">Reference proteome</keyword>
<comment type="caution">
    <text evidence="1">The sequence shown here is derived from an EMBL/GenBank/DDBJ whole genome shotgun (WGS) entry which is preliminary data.</text>
</comment>
<sequence>MNPRTTRLCAVACAHIVIASTPPSVLPSAPFPTFIHTKQPFFPPQCLALALQSDVDEGVGQDSAPVLSGADRIGLRARNLVQTAVNTQGGGS</sequence>